<comment type="function">
    <text evidence="6">In eubacteria ppGpp (guanosine 3'-diphosphate 5'-diphosphate) is a mediator of the stringent response that coordinates a variety of cellular activities in response to changes in nutritional abundance.</text>
</comment>
<evidence type="ECO:0000313" key="11">
    <source>
        <dbReference type="EMBL" id="SFI75470.1"/>
    </source>
</evidence>
<dbReference type="InterPro" id="IPR033655">
    <property type="entry name" value="TGS_RelA/SpoT"/>
</dbReference>
<sequence length="764" mass="84563">MGDGFIRQFELVERVQAYNPNTDEGLLNAAYVFGAKAHAPQKRANGEPYWGHPVAVAGILTELKLDDATIATALLHDTIEDCPGVTYGTIAEHFGDEIAELVDGVTKISKLKLSSKETEQAENLRKLLMAMSKDVRVLLVKLADRLHNMRTIQFLKPEKQERKARETMEIYAPLAGRMGIQSLRDELEDLSFQVLNPRARDSIIRRFGQLKRESGDVIPQILEDLQIVLAQEGIEAEVSGREKRPYAIWRKMEEKGQEFSRLSDIYGFRLICRTESDCYRALGAVHRRWKTVPGRFKDYISTPKTNGYRSIHTTVSGRNAKRVEVQIRTREMHEVAETGVAAHWAYKDGQRGENRFTADPFAWLRQLTDDFKSAEKPDEFLEHVKLDMFQDQVFCFTPKGRVVTLPRGATPIDFAYNIHTRIGDSCVGAKIDGRRAPLSTRLRNGQTVEIIRAEAQRPQPVWEEIAVTGRAKQAIRRALRAERREADVRIGRGIVQSAFERASKTMTRKALALAAEKLNHDGPDDLLQAVGAAEVSATQILTALFGREGDFDAPLRPAAPGDSSRLPVTGVSRARKVKFGECCQPVPGDRIVGIAEKGKGVTVHAIDCPVLADYEETPEAWVDLRWDPETAWTQPHQTSLTVTFANQTGALARVCTVIAELNADIAHLELIERKPDFYRARIDLEVRDVKHVSQVVTMLNAQTMVHEAARLTPGAGAPASRPAPLPAGPVVRMAGREDGLGAEPSGARTPGSARGRAGAPAGGG</sequence>
<keyword evidence="12" id="KW-1185">Reference proteome</keyword>
<dbReference type="SMART" id="SM00954">
    <property type="entry name" value="RelA_SpoT"/>
    <property type="match status" value="1"/>
</dbReference>
<evidence type="ECO:0000256" key="6">
    <source>
        <dbReference type="RuleBase" id="RU003847"/>
    </source>
</evidence>
<dbReference type="FunFam" id="3.30.460.10:FF:000001">
    <property type="entry name" value="GTP pyrophosphokinase RelA"/>
    <property type="match status" value="1"/>
</dbReference>
<evidence type="ECO:0000259" key="9">
    <source>
        <dbReference type="PROSITE" id="PS51831"/>
    </source>
</evidence>
<dbReference type="SUPFAM" id="SSF109604">
    <property type="entry name" value="HD-domain/PDEase-like"/>
    <property type="match status" value="1"/>
</dbReference>
<dbReference type="EMBL" id="FOQH01000009">
    <property type="protein sequence ID" value="SFI75470.1"/>
    <property type="molecule type" value="Genomic_DNA"/>
</dbReference>
<dbReference type="CDD" id="cd01668">
    <property type="entry name" value="TGS_RSH"/>
    <property type="match status" value="1"/>
</dbReference>
<dbReference type="GO" id="GO:0015969">
    <property type="term" value="P:guanosine tetraphosphate metabolic process"/>
    <property type="evidence" value="ECO:0007669"/>
    <property type="project" value="InterPro"/>
</dbReference>
<dbReference type="InterPro" id="IPR045600">
    <property type="entry name" value="RelA/SpoT_AH_RIS"/>
</dbReference>
<evidence type="ECO:0000256" key="7">
    <source>
        <dbReference type="SAM" id="MobiDB-lite"/>
    </source>
</evidence>
<dbReference type="Pfam" id="PF04607">
    <property type="entry name" value="RelA_SpoT"/>
    <property type="match status" value="1"/>
</dbReference>
<dbReference type="InterPro" id="IPR012675">
    <property type="entry name" value="Beta-grasp_dom_sf"/>
</dbReference>
<keyword evidence="11" id="KW-0418">Kinase</keyword>
<evidence type="ECO:0000259" key="10">
    <source>
        <dbReference type="PROSITE" id="PS51880"/>
    </source>
</evidence>
<feature type="domain" description="ACT" evidence="8">
    <location>
        <begin position="639"/>
        <end position="713"/>
    </location>
</feature>
<dbReference type="GO" id="GO:0016301">
    <property type="term" value="F:kinase activity"/>
    <property type="evidence" value="ECO:0007669"/>
    <property type="project" value="UniProtKB-KW"/>
</dbReference>
<comment type="catalytic activity">
    <reaction evidence="5">
        <text>GTP + ATP = guanosine 3'-diphosphate 5'-triphosphate + AMP</text>
        <dbReference type="Rhea" id="RHEA:22088"/>
        <dbReference type="ChEBI" id="CHEBI:30616"/>
        <dbReference type="ChEBI" id="CHEBI:37565"/>
        <dbReference type="ChEBI" id="CHEBI:142410"/>
        <dbReference type="ChEBI" id="CHEBI:456215"/>
        <dbReference type="EC" id="2.7.6.5"/>
    </reaction>
</comment>
<dbReference type="CDD" id="cd04876">
    <property type="entry name" value="ACT_RelA-SpoT"/>
    <property type="match status" value="1"/>
</dbReference>
<evidence type="ECO:0000256" key="1">
    <source>
        <dbReference type="ARBA" id="ARBA00013251"/>
    </source>
</evidence>
<dbReference type="Pfam" id="PF02824">
    <property type="entry name" value="TGS"/>
    <property type="match status" value="1"/>
</dbReference>
<dbReference type="GO" id="GO:0015949">
    <property type="term" value="P:nucleobase-containing small molecule interconversion"/>
    <property type="evidence" value="ECO:0007669"/>
    <property type="project" value="UniProtKB-ARBA"/>
</dbReference>
<dbReference type="AlphaFoldDB" id="A0A1I3KSX3"/>
<organism evidence="11 12">
    <name type="scientific">Albimonas pacifica</name>
    <dbReference type="NCBI Taxonomy" id="1114924"/>
    <lineage>
        <taxon>Bacteria</taxon>
        <taxon>Pseudomonadati</taxon>
        <taxon>Pseudomonadota</taxon>
        <taxon>Alphaproteobacteria</taxon>
        <taxon>Rhodobacterales</taxon>
        <taxon>Paracoccaceae</taxon>
        <taxon>Albimonas</taxon>
    </lineage>
</organism>
<dbReference type="GO" id="GO:0005886">
    <property type="term" value="C:plasma membrane"/>
    <property type="evidence" value="ECO:0007669"/>
    <property type="project" value="TreeGrafter"/>
</dbReference>
<dbReference type="Gene3D" id="1.10.3210.10">
    <property type="entry name" value="Hypothetical protein af1432"/>
    <property type="match status" value="1"/>
</dbReference>
<dbReference type="GO" id="GO:0008728">
    <property type="term" value="F:GTP diphosphokinase activity"/>
    <property type="evidence" value="ECO:0007669"/>
    <property type="project" value="UniProtKB-EC"/>
</dbReference>
<feature type="compositionally biased region" description="Low complexity" evidence="7">
    <location>
        <begin position="745"/>
        <end position="764"/>
    </location>
</feature>
<feature type="region of interest" description="Disordered" evidence="7">
    <location>
        <begin position="713"/>
        <end position="764"/>
    </location>
</feature>
<dbReference type="InterPro" id="IPR012676">
    <property type="entry name" value="TGS-like"/>
</dbReference>
<dbReference type="PANTHER" id="PTHR21262">
    <property type="entry name" value="GUANOSINE-3',5'-BIS DIPHOSPHATE 3'-PYROPHOSPHOHYDROLASE"/>
    <property type="match status" value="1"/>
</dbReference>
<protein>
    <recommendedName>
        <fullName evidence="2">GTP pyrophosphokinase rsh</fullName>
        <ecNumber evidence="1">2.7.6.5</ecNumber>
    </recommendedName>
    <alternativeName>
        <fullName evidence="4">(p)ppGpp synthase</fullName>
    </alternativeName>
    <alternativeName>
        <fullName evidence="3">ATP:GTP 3'-pyrophosphotransferase</fullName>
    </alternativeName>
</protein>
<dbReference type="InterPro" id="IPR045865">
    <property type="entry name" value="ACT-like_dom_sf"/>
</dbReference>
<accession>A0A1I3KSX3</accession>
<dbReference type="CDD" id="cd05399">
    <property type="entry name" value="NT_Rel-Spo_like"/>
    <property type="match status" value="1"/>
</dbReference>
<dbReference type="PROSITE" id="PS51831">
    <property type="entry name" value="HD"/>
    <property type="match status" value="1"/>
</dbReference>
<dbReference type="Pfam" id="PF13328">
    <property type="entry name" value="HD_4"/>
    <property type="match status" value="1"/>
</dbReference>
<dbReference type="EC" id="2.7.6.5" evidence="1"/>
<comment type="similarity">
    <text evidence="6">Belongs to the relA/spoT family.</text>
</comment>
<dbReference type="PROSITE" id="PS51671">
    <property type="entry name" value="ACT"/>
    <property type="match status" value="1"/>
</dbReference>
<dbReference type="Gene3D" id="3.30.70.260">
    <property type="match status" value="1"/>
</dbReference>
<dbReference type="Pfam" id="PF19296">
    <property type="entry name" value="RelA_AH_RIS"/>
    <property type="match status" value="2"/>
</dbReference>
<dbReference type="SUPFAM" id="SSF81301">
    <property type="entry name" value="Nucleotidyltransferase"/>
    <property type="match status" value="1"/>
</dbReference>
<dbReference type="GO" id="GO:0008893">
    <property type="term" value="F:guanosine-3',5'-bis(diphosphate) 3'-diphosphatase activity"/>
    <property type="evidence" value="ECO:0007669"/>
    <property type="project" value="TreeGrafter"/>
</dbReference>
<dbReference type="InterPro" id="IPR043519">
    <property type="entry name" value="NT_sf"/>
</dbReference>
<dbReference type="NCBIfam" id="TIGR00691">
    <property type="entry name" value="spoT_relA"/>
    <property type="match status" value="1"/>
</dbReference>
<evidence type="ECO:0000256" key="2">
    <source>
        <dbReference type="ARBA" id="ARBA00014315"/>
    </source>
</evidence>
<dbReference type="FunFam" id="1.10.3210.10:FF:000001">
    <property type="entry name" value="GTP pyrophosphokinase RelA"/>
    <property type="match status" value="1"/>
</dbReference>
<evidence type="ECO:0000313" key="12">
    <source>
        <dbReference type="Proteomes" id="UP000199377"/>
    </source>
</evidence>
<dbReference type="InterPro" id="IPR007685">
    <property type="entry name" value="RelA_SpoT"/>
</dbReference>
<dbReference type="InterPro" id="IPR002912">
    <property type="entry name" value="ACT_dom"/>
</dbReference>
<feature type="domain" description="HD" evidence="9">
    <location>
        <begin position="49"/>
        <end position="149"/>
    </location>
</feature>
<gene>
    <name evidence="11" type="ORF">SAMN05216258_10977</name>
</gene>
<feature type="domain" description="TGS" evidence="10">
    <location>
        <begin position="387"/>
        <end position="452"/>
    </location>
</feature>
<evidence type="ECO:0000256" key="5">
    <source>
        <dbReference type="ARBA" id="ARBA00048244"/>
    </source>
</evidence>
<evidence type="ECO:0000259" key="8">
    <source>
        <dbReference type="PROSITE" id="PS51671"/>
    </source>
</evidence>
<dbReference type="Gene3D" id="3.30.460.10">
    <property type="entry name" value="Beta Polymerase, domain 2"/>
    <property type="match status" value="1"/>
</dbReference>
<dbReference type="InterPro" id="IPR003607">
    <property type="entry name" value="HD/PDEase_dom"/>
</dbReference>
<dbReference type="InterPro" id="IPR006674">
    <property type="entry name" value="HD_domain"/>
</dbReference>
<reference evidence="11 12" key="1">
    <citation type="submission" date="2016-10" db="EMBL/GenBank/DDBJ databases">
        <authorList>
            <person name="de Groot N.N."/>
        </authorList>
    </citation>
    <scope>NUCLEOTIDE SEQUENCE [LARGE SCALE GENOMIC DNA]</scope>
    <source>
        <strain evidence="11 12">CGMCC 1.11030</strain>
    </source>
</reference>
<dbReference type="CDD" id="cd00077">
    <property type="entry name" value="HDc"/>
    <property type="match status" value="1"/>
</dbReference>
<dbReference type="GO" id="GO:0042594">
    <property type="term" value="P:response to starvation"/>
    <property type="evidence" value="ECO:0007669"/>
    <property type="project" value="TreeGrafter"/>
</dbReference>
<dbReference type="InterPro" id="IPR004095">
    <property type="entry name" value="TGS"/>
</dbReference>
<proteinExistence type="inferred from homology"/>
<dbReference type="SMART" id="SM00471">
    <property type="entry name" value="HDc"/>
    <property type="match status" value="1"/>
</dbReference>
<evidence type="ECO:0000256" key="4">
    <source>
        <dbReference type="ARBA" id="ARBA00032407"/>
    </source>
</evidence>
<dbReference type="SUPFAM" id="SSF55021">
    <property type="entry name" value="ACT-like"/>
    <property type="match status" value="1"/>
</dbReference>
<dbReference type="InterPro" id="IPR004811">
    <property type="entry name" value="RelA/Spo_fam"/>
</dbReference>
<keyword evidence="11" id="KW-0808">Transferase</keyword>
<dbReference type="SUPFAM" id="SSF81271">
    <property type="entry name" value="TGS-like"/>
    <property type="match status" value="1"/>
</dbReference>
<dbReference type="FunFam" id="3.10.20.30:FF:000002">
    <property type="entry name" value="GTP pyrophosphokinase (RelA/SpoT)"/>
    <property type="match status" value="1"/>
</dbReference>
<evidence type="ECO:0000256" key="3">
    <source>
        <dbReference type="ARBA" id="ARBA00029754"/>
    </source>
</evidence>
<dbReference type="Pfam" id="PF13291">
    <property type="entry name" value="ACT_4"/>
    <property type="match status" value="1"/>
</dbReference>
<dbReference type="Proteomes" id="UP000199377">
    <property type="component" value="Unassembled WGS sequence"/>
</dbReference>
<name>A0A1I3KSX3_9RHOB</name>
<dbReference type="PROSITE" id="PS51880">
    <property type="entry name" value="TGS"/>
    <property type="match status" value="1"/>
</dbReference>
<dbReference type="PANTHER" id="PTHR21262:SF36">
    <property type="entry name" value="BIFUNCTIONAL (P)PPGPP SYNTHASE_HYDROLASE SPOT"/>
    <property type="match status" value="1"/>
</dbReference>
<dbReference type="Gene3D" id="3.10.20.30">
    <property type="match status" value="1"/>
</dbReference>
<dbReference type="STRING" id="1114924.SAMN05216258_10977"/>